<dbReference type="RefSeq" id="XP_026289502.1">
    <property type="nucleotide sequence ID" value="XM_026433717.2"/>
</dbReference>
<dbReference type="Proteomes" id="UP000504606">
    <property type="component" value="Unplaced"/>
</dbReference>
<sequence length="593" mass="65992">MSDKSKSKKKYHCVSAEDGFYCVPTRDIRSADPSNIKVGDAVMFHYGSHVKNGEVLFISSKESETLEEMKRRRRENRTVKEESFHAEKPRKSALKQRAMMKELQSSGKVVVKLEEPSGSKPASKKAKKAMKERAQLLAESEMLLGSDPPVKPLVNESDQSTLSSSITSDSSSSIDPKLKVSKAGDTSDVKSLKALQGPDSDSDKSSVKAGNDLHEEGHEQFGNDTRGALNQIGAVDMNQDGPSPALNGGDSLTEDLKIERTPTLPINPDGDEVSANTAQSSDKTIPDSSAVQLEAPDDKTVGTSHKKHRSRSCSSTSSSSSSSSDSSSSSSSDDRRKKRKHRKKKSKKAKKSRRKKQKKSSKYDSSEDESSDEKKKYKKRSRRLDSSDSEEVIKEKRKKKRKHKKSSSSDSSDDESKRRMKSVKQDKRFKNSKREYVEPSKSYRVKRNLNLFPGQMYLHSAETPGAVKVHDKYEVYIPESTLNQIIKDARSLPLLVKHLVQNVFTKEALHGSTAQGYPNRVLGRHYLRQSEVLPRLDPNGREAIMQRALSVQEDKKAWRPRARLSNVSQHFSQAVGDEKAPESSGDDSSSDSS</sequence>
<evidence type="ECO:0000256" key="1">
    <source>
        <dbReference type="SAM" id="MobiDB-lite"/>
    </source>
</evidence>
<feature type="compositionally biased region" description="Acidic residues" evidence="1">
    <location>
        <begin position="584"/>
        <end position="593"/>
    </location>
</feature>
<feature type="region of interest" description="Disordered" evidence="1">
    <location>
        <begin position="68"/>
        <end position="435"/>
    </location>
</feature>
<name>A0A6J1T9I0_FRAOC</name>
<evidence type="ECO:0000313" key="2">
    <source>
        <dbReference type="Proteomes" id="UP000504606"/>
    </source>
</evidence>
<feature type="compositionally biased region" description="Low complexity" evidence="1">
    <location>
        <begin position="312"/>
        <end position="331"/>
    </location>
</feature>
<feature type="compositionally biased region" description="Polar residues" evidence="1">
    <location>
        <begin position="274"/>
        <end position="291"/>
    </location>
</feature>
<protein>
    <submittedName>
        <fullName evidence="3">Uncharacterized protein DDB_G0271670-like isoform X2</fullName>
    </submittedName>
</protein>
<feature type="region of interest" description="Disordered" evidence="1">
    <location>
        <begin position="555"/>
        <end position="593"/>
    </location>
</feature>
<reference evidence="3" key="1">
    <citation type="submission" date="2025-08" db="UniProtKB">
        <authorList>
            <consortium name="RefSeq"/>
        </authorList>
    </citation>
    <scope>IDENTIFICATION</scope>
    <source>
        <tissue evidence="3">Whole organism</tissue>
    </source>
</reference>
<keyword evidence="2" id="KW-1185">Reference proteome</keyword>
<dbReference type="GeneID" id="113214375"/>
<feature type="compositionally biased region" description="Basic and acidic residues" evidence="1">
    <location>
        <begin position="423"/>
        <end position="435"/>
    </location>
</feature>
<dbReference type="AlphaFoldDB" id="A0A6J1T9I0"/>
<feature type="compositionally biased region" description="Low complexity" evidence="1">
    <location>
        <begin position="157"/>
        <end position="175"/>
    </location>
</feature>
<accession>A0A6J1T9I0</accession>
<feature type="compositionally biased region" description="Basic and acidic residues" evidence="1">
    <location>
        <begin position="201"/>
        <end position="221"/>
    </location>
</feature>
<feature type="compositionally biased region" description="Basic and acidic residues" evidence="1">
    <location>
        <begin position="68"/>
        <end position="90"/>
    </location>
</feature>
<organism evidence="2 3">
    <name type="scientific">Frankliniella occidentalis</name>
    <name type="common">Western flower thrips</name>
    <name type="synonym">Euthrips occidentalis</name>
    <dbReference type="NCBI Taxonomy" id="133901"/>
    <lineage>
        <taxon>Eukaryota</taxon>
        <taxon>Metazoa</taxon>
        <taxon>Ecdysozoa</taxon>
        <taxon>Arthropoda</taxon>
        <taxon>Hexapoda</taxon>
        <taxon>Insecta</taxon>
        <taxon>Pterygota</taxon>
        <taxon>Neoptera</taxon>
        <taxon>Paraneoptera</taxon>
        <taxon>Thysanoptera</taxon>
        <taxon>Terebrantia</taxon>
        <taxon>Thripoidea</taxon>
        <taxon>Thripidae</taxon>
        <taxon>Frankliniella</taxon>
    </lineage>
</organism>
<gene>
    <name evidence="3" type="primary">LOC113214375</name>
</gene>
<feature type="compositionally biased region" description="Basic residues" evidence="1">
    <location>
        <begin position="336"/>
        <end position="360"/>
    </location>
</feature>
<proteinExistence type="predicted"/>
<feature type="compositionally biased region" description="Basic residues" evidence="1">
    <location>
        <begin position="395"/>
        <end position="406"/>
    </location>
</feature>
<evidence type="ECO:0000313" key="3">
    <source>
        <dbReference type="RefSeq" id="XP_026289502.1"/>
    </source>
</evidence>
<feature type="compositionally biased region" description="Basic and acidic residues" evidence="1">
    <location>
        <begin position="383"/>
        <end position="394"/>
    </location>
</feature>